<dbReference type="InterPro" id="IPR045089">
    <property type="entry name" value="PGGT1B-like"/>
</dbReference>
<dbReference type="Pfam" id="PF00432">
    <property type="entry name" value="Prenyltrans"/>
    <property type="match status" value="3"/>
</dbReference>
<sequence>MTAAPYVAKWAGRAEDRGAGTGEPDLWCTYAAIRTLSWLGRTEGATGSEATARYLLSRRNADGGYAWSAGMTSDAWATFYCTQALRDLGHPLTGPERTAIWLESTWTGEAYGMLPGQGAEVWATHFSTRTAASLGRDRGDRDRSRLLRWLGALQAEDGGLGWTPADARRGRTDVRACYYGVLAWTAAAGKEAPPWDVARLVAWLRARQDASGGFRFAPSTEVPCMWATYRAVGALASLGAGPAAPEECVRWVKGLRGAGGAFVRWQDYPVEDVWASFCAVGVLRALGADADVAAVAEPVARRIGELACPDGGYTYREPERADDALTTAAVAMLPDTGGPRRSELVRWLEGCRLPNEGGVMYMPGRGAEIRCTLWAVAAGAFADDAEGRAGIARWLAELQNEDGGFGYWSGRGSDLVSTASAVETLRLLGVPVSGLLDIPGLLAFTASCAARDGGHGPVPGAPPGLRAGLQARRVLAAADAPVPDLAPLLDRHRVRGGGYADQGRRLPDLLSTYEAEVAAERAGREPDRDALEPFLAAVGRSDETAWTPLSPTGGGPLAGLLGTLLRDRTGPGPRRFAGPLPALALS</sequence>
<keyword evidence="4" id="KW-0808">Transferase</keyword>
<dbReference type="PANTHER" id="PTHR11774">
    <property type="entry name" value="GERANYLGERANYL TRANSFERASE TYPE BETA SUBUNIT"/>
    <property type="match status" value="1"/>
</dbReference>
<feature type="domain" description="Prenyltransferase alpha-alpha toroid" evidence="10">
    <location>
        <begin position="338"/>
        <end position="461"/>
    </location>
</feature>
<evidence type="ECO:0000256" key="4">
    <source>
        <dbReference type="ARBA" id="ARBA00022679"/>
    </source>
</evidence>
<evidence type="ECO:0000256" key="2">
    <source>
        <dbReference type="ARBA" id="ARBA00010497"/>
    </source>
</evidence>
<feature type="domain" description="Prenyltransferase alpha-alpha toroid" evidence="10">
    <location>
        <begin position="198"/>
        <end position="333"/>
    </location>
</feature>
<gene>
    <name evidence="11" type="ORF">AB0A88_30430</name>
</gene>
<comment type="caution">
    <text evidence="11">The sequence shown here is derived from an EMBL/GenBank/DDBJ whole genome shotgun (WGS) entry which is preliminary data.</text>
</comment>
<dbReference type="SUPFAM" id="SSF48239">
    <property type="entry name" value="Terpenoid cyclases/Protein prenyltransferases"/>
    <property type="match status" value="3"/>
</dbReference>
<dbReference type="Proteomes" id="UP001551329">
    <property type="component" value="Unassembled WGS sequence"/>
</dbReference>
<dbReference type="Gene3D" id="1.50.10.20">
    <property type="match status" value="3"/>
</dbReference>
<keyword evidence="3" id="KW-0637">Prenyltransferase</keyword>
<dbReference type="EMBL" id="JBEZAE010000026">
    <property type="protein sequence ID" value="MEU7074414.1"/>
    <property type="molecule type" value="Genomic_DNA"/>
</dbReference>
<feature type="domain" description="Prenyltransferase alpha-alpha toroid" evidence="10">
    <location>
        <begin position="72"/>
        <end position="183"/>
    </location>
</feature>
<organism evidence="11 12">
    <name type="scientific">Streptomyces narbonensis</name>
    <dbReference type="NCBI Taxonomy" id="67333"/>
    <lineage>
        <taxon>Bacteria</taxon>
        <taxon>Bacillati</taxon>
        <taxon>Actinomycetota</taxon>
        <taxon>Actinomycetes</taxon>
        <taxon>Kitasatosporales</taxon>
        <taxon>Streptomycetaceae</taxon>
        <taxon>Streptomyces</taxon>
    </lineage>
</organism>
<dbReference type="InterPro" id="IPR008930">
    <property type="entry name" value="Terpenoid_cyclase/PrenylTrfase"/>
</dbReference>
<keyword evidence="5" id="KW-0479">Metal-binding</keyword>
<keyword evidence="6" id="KW-0677">Repeat</keyword>
<dbReference type="InterPro" id="IPR001330">
    <property type="entry name" value="Prenyltrans"/>
</dbReference>
<evidence type="ECO:0000256" key="3">
    <source>
        <dbReference type="ARBA" id="ARBA00022602"/>
    </source>
</evidence>
<evidence type="ECO:0000313" key="12">
    <source>
        <dbReference type="Proteomes" id="UP001551329"/>
    </source>
</evidence>
<evidence type="ECO:0000256" key="9">
    <source>
        <dbReference type="ARBA" id="ARBA00032766"/>
    </source>
</evidence>
<accession>A0ABV3CI12</accession>
<evidence type="ECO:0000256" key="8">
    <source>
        <dbReference type="ARBA" id="ARBA00030816"/>
    </source>
</evidence>
<dbReference type="PANTHER" id="PTHR11774:SF11">
    <property type="entry name" value="GERANYLGERANYL TRANSFERASE TYPE-2 SUBUNIT BETA"/>
    <property type="match status" value="1"/>
</dbReference>
<proteinExistence type="inferred from homology"/>
<evidence type="ECO:0000256" key="6">
    <source>
        <dbReference type="ARBA" id="ARBA00022737"/>
    </source>
</evidence>
<keyword evidence="7" id="KW-0862">Zinc</keyword>
<comment type="similarity">
    <text evidence="2">Belongs to the protein prenyltransferase subunit beta family.</text>
</comment>
<evidence type="ECO:0000256" key="5">
    <source>
        <dbReference type="ARBA" id="ARBA00022723"/>
    </source>
</evidence>
<protein>
    <recommendedName>
        <fullName evidence="8">Geranylgeranyl transferase type II subunit beta</fullName>
    </recommendedName>
    <alternativeName>
        <fullName evidence="9">Type II protein geranyl-geranyltransferase subunit beta</fullName>
    </alternativeName>
</protein>
<name>A0ABV3CI12_9ACTN</name>
<keyword evidence="12" id="KW-1185">Reference proteome</keyword>
<evidence type="ECO:0000313" key="11">
    <source>
        <dbReference type="EMBL" id="MEU7074414.1"/>
    </source>
</evidence>
<comment type="cofactor">
    <cofactor evidence="1">
        <name>Zn(2+)</name>
        <dbReference type="ChEBI" id="CHEBI:29105"/>
    </cofactor>
</comment>
<evidence type="ECO:0000259" key="10">
    <source>
        <dbReference type="Pfam" id="PF00432"/>
    </source>
</evidence>
<dbReference type="CDD" id="cd00688">
    <property type="entry name" value="ISOPREN_C2_like"/>
    <property type="match status" value="2"/>
</dbReference>
<evidence type="ECO:0000256" key="1">
    <source>
        <dbReference type="ARBA" id="ARBA00001947"/>
    </source>
</evidence>
<dbReference type="RefSeq" id="WP_358477682.1">
    <property type="nucleotide sequence ID" value="NZ_JBEZAE010000026.1"/>
</dbReference>
<reference evidence="11 12" key="1">
    <citation type="submission" date="2024-06" db="EMBL/GenBank/DDBJ databases">
        <title>The Natural Products Discovery Center: Release of the First 8490 Sequenced Strains for Exploring Actinobacteria Biosynthetic Diversity.</title>
        <authorList>
            <person name="Kalkreuter E."/>
            <person name="Kautsar S.A."/>
            <person name="Yang D."/>
            <person name="Bader C.D."/>
            <person name="Teijaro C.N."/>
            <person name="Fluegel L."/>
            <person name="Davis C.M."/>
            <person name="Simpson J.R."/>
            <person name="Lauterbach L."/>
            <person name="Steele A.D."/>
            <person name="Gui C."/>
            <person name="Meng S."/>
            <person name="Li G."/>
            <person name="Viehrig K."/>
            <person name="Ye F."/>
            <person name="Su P."/>
            <person name="Kiefer A.F."/>
            <person name="Nichols A."/>
            <person name="Cepeda A.J."/>
            <person name="Yan W."/>
            <person name="Fan B."/>
            <person name="Jiang Y."/>
            <person name="Adhikari A."/>
            <person name="Zheng C.-J."/>
            <person name="Schuster L."/>
            <person name="Cowan T.M."/>
            <person name="Smanski M.J."/>
            <person name="Chevrette M.G."/>
            <person name="De Carvalho L.P.S."/>
            <person name="Shen B."/>
        </authorList>
    </citation>
    <scope>NUCLEOTIDE SEQUENCE [LARGE SCALE GENOMIC DNA]</scope>
    <source>
        <strain evidence="11 12">NPDC045974</strain>
    </source>
</reference>
<evidence type="ECO:0000256" key="7">
    <source>
        <dbReference type="ARBA" id="ARBA00022833"/>
    </source>
</evidence>